<comment type="caution">
    <text evidence="1">The sequence shown here is derived from an EMBL/GenBank/DDBJ whole genome shotgun (WGS) entry which is preliminary data.</text>
</comment>
<evidence type="ECO:0000313" key="1">
    <source>
        <dbReference type="EMBL" id="KYC65409.1"/>
    </source>
</evidence>
<name>A0A150K756_HEYCO</name>
<dbReference type="EMBL" id="LQYG01000017">
    <property type="protein sequence ID" value="KYC65409.1"/>
    <property type="molecule type" value="Genomic_DNA"/>
</dbReference>
<evidence type="ECO:0000313" key="2">
    <source>
        <dbReference type="Proteomes" id="UP000075288"/>
    </source>
</evidence>
<dbReference type="PATRIC" id="fig|1398.26.peg.1511"/>
<sequence length="68" mass="8142">MNLQILFNRPLPCLNPKVFFHPYFKEKKRTGTLPEKKLLPKIFLAVSFSLFFNEIRSKRKLGKMWVLC</sequence>
<reference evidence="1 2" key="1">
    <citation type="submission" date="2016-01" db="EMBL/GenBank/DDBJ databases">
        <title>Genome Sequences of Twelve Sporeforming Bacillus Species Isolated from Foods.</title>
        <authorList>
            <person name="Berendsen E.M."/>
            <person name="Wells-Bennik M.H."/>
            <person name="Krawcyk A.O."/>
            <person name="De Jong A."/>
            <person name="Holsappel S."/>
            <person name="Eijlander R.T."/>
            <person name="Kuipers O.P."/>
        </authorList>
    </citation>
    <scope>NUCLEOTIDE SEQUENCE [LARGE SCALE GENOMIC DNA]</scope>
    <source>
        <strain evidence="1 2">B4098</strain>
    </source>
</reference>
<protein>
    <submittedName>
        <fullName evidence="1">Uncharacterized protein</fullName>
    </submittedName>
</protein>
<dbReference type="Proteomes" id="UP000075288">
    <property type="component" value="Unassembled WGS sequence"/>
</dbReference>
<gene>
    <name evidence="1" type="ORF">B4098_1671</name>
</gene>
<dbReference type="AlphaFoldDB" id="A0A150K756"/>
<accession>A0A150K756</accession>
<proteinExistence type="predicted"/>
<organism evidence="1 2">
    <name type="scientific">Heyndrickxia coagulans</name>
    <name type="common">Weizmannia coagulans</name>
    <dbReference type="NCBI Taxonomy" id="1398"/>
    <lineage>
        <taxon>Bacteria</taxon>
        <taxon>Bacillati</taxon>
        <taxon>Bacillota</taxon>
        <taxon>Bacilli</taxon>
        <taxon>Bacillales</taxon>
        <taxon>Bacillaceae</taxon>
        <taxon>Heyndrickxia</taxon>
    </lineage>
</organism>